<keyword evidence="2" id="KW-0812">Transmembrane</keyword>
<sequence>MPAITPRRLALTAAVAVTLGCGTLTATAASAADVPLTGYQLTWGIKQSYRSYVTGFAQGTFTATDGASQAADNGVFTFTDGKGSYDSAKHTVHLAFQGTLTIKSTLHGFTREISDVQYDSATGALTADLVSDGGAKQQDVPLAQVAAPTGPDMSGLATTLTTEAGAFLGSSSYAGAAGDPLTVAAPKQTPEPEPTKTTSPSPEPTKTASPQPTKTTTPKPTGSPSKSPSPSASTAPTKGAIADGTLGWGVKETFRTYVVSGPAQGRITTSGGAQQASGNGAFTFPGATGSYDTKAGTLSAAFRGAVNFKGHEDNGTYGLDLTLSDLHAELNHGTGTLTADVTSLGKKSEDVVLADLKAKSTGLTAKNDVITVNGVTATLTDAGAKAFSGYYTKGTALDPVALSVALTDDADLPSGDGGTGTAGGTGGSGTAGGAGTAGGSGTTGGDVTGSTVGGGGVAGGSLAATGSDAPVGALGAAAAVAVAAGAGVVVAVRRRRTAGAEA</sequence>
<dbReference type="Proteomes" id="UP000577386">
    <property type="component" value="Unassembled WGS sequence"/>
</dbReference>
<comment type="caution">
    <text evidence="5">The sequence shown here is derived from an EMBL/GenBank/DDBJ whole genome shotgun (WGS) entry which is preliminary data.</text>
</comment>
<dbReference type="PROSITE" id="PS51257">
    <property type="entry name" value="PROKAR_LIPOPROTEIN"/>
    <property type="match status" value="1"/>
</dbReference>
<reference evidence="5 6" key="1">
    <citation type="submission" date="2020-08" db="EMBL/GenBank/DDBJ databases">
        <title>Sequencing the genomes of 1000 actinobacteria strains.</title>
        <authorList>
            <person name="Klenk H.-P."/>
        </authorList>
    </citation>
    <scope>NUCLEOTIDE SEQUENCE [LARGE SCALE GENOMIC DNA]</scope>
    <source>
        <strain evidence="5 6">DSM 41827</strain>
    </source>
</reference>
<feature type="compositionally biased region" description="Low complexity" evidence="1">
    <location>
        <begin position="195"/>
        <end position="240"/>
    </location>
</feature>
<name>A0A7W3NMM0_STRMR</name>
<accession>A0A7W3NMM0</accession>
<keyword evidence="2" id="KW-1133">Transmembrane helix</keyword>
<feature type="transmembrane region" description="Helical" evidence="2">
    <location>
        <begin position="471"/>
        <end position="492"/>
    </location>
</feature>
<protein>
    <recommendedName>
        <fullName evidence="4">Htaa domain-containing protein</fullName>
    </recommendedName>
</protein>
<evidence type="ECO:0000259" key="4">
    <source>
        <dbReference type="Pfam" id="PF04213"/>
    </source>
</evidence>
<feature type="domain" description="Htaa" evidence="4">
    <location>
        <begin position="243"/>
        <end position="403"/>
    </location>
</feature>
<gene>
    <name evidence="5" type="ORF">HDA42_002482</name>
</gene>
<evidence type="ECO:0000313" key="6">
    <source>
        <dbReference type="Proteomes" id="UP000577386"/>
    </source>
</evidence>
<evidence type="ECO:0000256" key="3">
    <source>
        <dbReference type="SAM" id="SignalP"/>
    </source>
</evidence>
<evidence type="ECO:0000256" key="1">
    <source>
        <dbReference type="SAM" id="MobiDB-lite"/>
    </source>
</evidence>
<proteinExistence type="predicted"/>
<feature type="chain" id="PRO_5030556506" description="Htaa domain-containing protein" evidence="3">
    <location>
        <begin position="32"/>
        <end position="502"/>
    </location>
</feature>
<feature type="signal peptide" evidence="3">
    <location>
        <begin position="1"/>
        <end position="31"/>
    </location>
</feature>
<dbReference type="AlphaFoldDB" id="A0A7W3NMM0"/>
<keyword evidence="3" id="KW-0732">Signal</keyword>
<dbReference type="Pfam" id="PF04213">
    <property type="entry name" value="HtaA"/>
    <property type="match status" value="2"/>
</dbReference>
<evidence type="ECO:0000256" key="2">
    <source>
        <dbReference type="SAM" id="Phobius"/>
    </source>
</evidence>
<dbReference type="EMBL" id="JACJIJ010000002">
    <property type="protein sequence ID" value="MBA9053304.1"/>
    <property type="molecule type" value="Genomic_DNA"/>
</dbReference>
<dbReference type="RefSeq" id="WP_182775531.1">
    <property type="nucleotide sequence ID" value="NZ_CP046623.1"/>
</dbReference>
<dbReference type="InterPro" id="IPR007331">
    <property type="entry name" value="Htaa"/>
</dbReference>
<organism evidence="5 6">
    <name type="scientific">Streptomyces murinus</name>
    <dbReference type="NCBI Taxonomy" id="33900"/>
    <lineage>
        <taxon>Bacteria</taxon>
        <taxon>Bacillati</taxon>
        <taxon>Actinomycetota</taxon>
        <taxon>Actinomycetes</taxon>
        <taxon>Kitasatosporales</taxon>
        <taxon>Streptomycetaceae</taxon>
        <taxon>Streptomyces</taxon>
    </lineage>
</organism>
<evidence type="ECO:0000313" key="5">
    <source>
        <dbReference type="EMBL" id="MBA9053304.1"/>
    </source>
</evidence>
<feature type="region of interest" description="Disordered" evidence="1">
    <location>
        <begin position="179"/>
        <end position="244"/>
    </location>
</feature>
<keyword evidence="6" id="KW-1185">Reference proteome</keyword>
<dbReference type="GeneID" id="93981019"/>
<feature type="domain" description="Htaa" evidence="4">
    <location>
        <begin position="40"/>
        <end position="183"/>
    </location>
</feature>
<feature type="compositionally biased region" description="Gly residues" evidence="1">
    <location>
        <begin position="415"/>
        <end position="447"/>
    </location>
</feature>
<keyword evidence="2" id="KW-0472">Membrane</keyword>
<feature type="region of interest" description="Disordered" evidence="1">
    <location>
        <begin position="413"/>
        <end position="447"/>
    </location>
</feature>